<reference evidence="2 3" key="1">
    <citation type="submission" date="2020-08" db="EMBL/GenBank/DDBJ databases">
        <title>Genomic Encyclopedia of Type Strains, Phase IV (KMG-IV): sequencing the most valuable type-strain genomes for metagenomic binning, comparative biology and taxonomic classification.</title>
        <authorList>
            <person name="Goeker M."/>
        </authorList>
    </citation>
    <scope>NUCLEOTIDE SEQUENCE [LARGE SCALE GENOMIC DNA]</scope>
    <source>
        <strain evidence="2 3">DSM 29514</strain>
    </source>
</reference>
<keyword evidence="3" id="KW-1185">Reference proteome</keyword>
<feature type="domain" description="PilZ" evidence="1">
    <location>
        <begin position="8"/>
        <end position="90"/>
    </location>
</feature>
<dbReference type="Proteomes" id="UP000519897">
    <property type="component" value="Unassembled WGS sequence"/>
</dbReference>
<dbReference type="AlphaFoldDB" id="A0A7W6LDJ4"/>
<dbReference type="GO" id="GO:0035438">
    <property type="term" value="F:cyclic-di-GMP binding"/>
    <property type="evidence" value="ECO:0007669"/>
    <property type="project" value="InterPro"/>
</dbReference>
<accession>A0A7W6LDJ4</accession>
<name>A0A7W6LDJ4_9HYPH</name>
<organism evidence="2 3">
    <name type="scientific">Rhizobium rhizoryzae</name>
    <dbReference type="NCBI Taxonomy" id="451876"/>
    <lineage>
        <taxon>Bacteria</taxon>
        <taxon>Pseudomonadati</taxon>
        <taxon>Pseudomonadota</taxon>
        <taxon>Alphaproteobacteria</taxon>
        <taxon>Hyphomicrobiales</taxon>
        <taxon>Rhizobiaceae</taxon>
        <taxon>Rhizobium/Agrobacterium group</taxon>
        <taxon>Rhizobium</taxon>
    </lineage>
</organism>
<gene>
    <name evidence="2" type="ORF">GGQ72_000837</name>
</gene>
<evidence type="ECO:0000313" key="2">
    <source>
        <dbReference type="EMBL" id="MBB4142338.1"/>
    </source>
</evidence>
<proteinExistence type="predicted"/>
<dbReference type="SUPFAM" id="SSF141371">
    <property type="entry name" value="PilZ domain-like"/>
    <property type="match status" value="1"/>
</dbReference>
<dbReference type="RefSeq" id="WP_165136169.1">
    <property type="nucleotide sequence ID" value="NZ_CP049250.1"/>
</dbReference>
<comment type="caution">
    <text evidence="2">The sequence shown here is derived from an EMBL/GenBank/DDBJ whole genome shotgun (WGS) entry which is preliminary data.</text>
</comment>
<dbReference type="InterPro" id="IPR009875">
    <property type="entry name" value="PilZ_domain"/>
</dbReference>
<evidence type="ECO:0000259" key="1">
    <source>
        <dbReference type="Pfam" id="PF07238"/>
    </source>
</evidence>
<sequence>MEKKNYDNRKNERLKYQFNGFLYFINEVVEVRVADISRTGLCLTLKSWVSATPGATVRLRTSELGMVEGTVRWYRSGRMGVHLAETSNTAAQVASYFRHFHKSAMPDAAGQLGRRRG</sequence>
<dbReference type="EMBL" id="JACIEC010000001">
    <property type="protein sequence ID" value="MBB4142338.1"/>
    <property type="molecule type" value="Genomic_DNA"/>
</dbReference>
<evidence type="ECO:0000313" key="3">
    <source>
        <dbReference type="Proteomes" id="UP000519897"/>
    </source>
</evidence>
<dbReference type="Gene3D" id="2.40.10.220">
    <property type="entry name" value="predicted glycosyltransferase like domains"/>
    <property type="match status" value="1"/>
</dbReference>
<dbReference type="Pfam" id="PF07238">
    <property type="entry name" value="PilZ"/>
    <property type="match status" value="1"/>
</dbReference>
<protein>
    <recommendedName>
        <fullName evidence="1">PilZ domain-containing protein</fullName>
    </recommendedName>
</protein>